<feature type="compositionally biased region" description="Basic residues" evidence="1">
    <location>
        <begin position="63"/>
        <end position="76"/>
    </location>
</feature>
<gene>
    <name evidence="3" type="ORF">PECAL_1P25630</name>
</gene>
<comment type="caution">
    <text evidence="3">The sequence shown here is derived from an EMBL/GenBank/DDBJ whole genome shotgun (WGS) entry which is preliminary data.</text>
</comment>
<dbReference type="PROSITE" id="PS51674">
    <property type="entry name" value="4FE4S_WBL"/>
    <property type="match status" value="1"/>
</dbReference>
<feature type="domain" description="4Fe-4S Wbl-type" evidence="2">
    <location>
        <begin position="24"/>
        <end position="90"/>
    </location>
</feature>
<protein>
    <recommendedName>
        <fullName evidence="2">4Fe-4S Wbl-type domain-containing protein</fullName>
    </recommendedName>
</protein>
<dbReference type="EMBL" id="CAKKNE010000001">
    <property type="protein sequence ID" value="CAH0366090.1"/>
    <property type="molecule type" value="Genomic_DNA"/>
</dbReference>
<dbReference type="Proteomes" id="UP000789595">
    <property type="component" value="Unassembled WGS sequence"/>
</dbReference>
<name>A0A8J2WF72_9STRA</name>
<evidence type="ECO:0000256" key="1">
    <source>
        <dbReference type="SAM" id="MobiDB-lite"/>
    </source>
</evidence>
<sequence length="177" mass="19669">RPLVVAAPSASPRSAPRPSTRAAPSAPRRAALLFRAPRPRPPPRPAAAPRRRACRPTCPRRAAGSRRRCRRGRRPRTGAWASRNYTTRRARASSSCAPLAVSVVVWRRRRRTFVMRARARFCEHSVAVGAPAAPLRRLDELQRSVVPCAIYASRKSLVRALVNSYGRRRASAAYKSC</sequence>
<feature type="non-terminal residue" evidence="3">
    <location>
        <position position="1"/>
    </location>
</feature>
<feature type="compositionally biased region" description="Low complexity" evidence="1">
    <location>
        <begin position="1"/>
        <end position="36"/>
    </location>
</feature>
<keyword evidence="4" id="KW-1185">Reference proteome</keyword>
<accession>A0A8J2WF72</accession>
<evidence type="ECO:0000313" key="4">
    <source>
        <dbReference type="Proteomes" id="UP000789595"/>
    </source>
</evidence>
<evidence type="ECO:0000313" key="3">
    <source>
        <dbReference type="EMBL" id="CAH0366090.1"/>
    </source>
</evidence>
<dbReference type="InterPro" id="IPR034768">
    <property type="entry name" value="4FE4S_WBL"/>
</dbReference>
<organism evidence="3 4">
    <name type="scientific">Pelagomonas calceolata</name>
    <dbReference type="NCBI Taxonomy" id="35677"/>
    <lineage>
        <taxon>Eukaryota</taxon>
        <taxon>Sar</taxon>
        <taxon>Stramenopiles</taxon>
        <taxon>Ochrophyta</taxon>
        <taxon>Pelagophyceae</taxon>
        <taxon>Pelagomonadales</taxon>
        <taxon>Pelagomonadaceae</taxon>
        <taxon>Pelagomonas</taxon>
    </lineage>
</organism>
<dbReference type="AlphaFoldDB" id="A0A8J2WF72"/>
<evidence type="ECO:0000259" key="2">
    <source>
        <dbReference type="PROSITE" id="PS51674"/>
    </source>
</evidence>
<reference evidence="3" key="1">
    <citation type="submission" date="2021-11" db="EMBL/GenBank/DDBJ databases">
        <authorList>
            <consortium name="Genoscope - CEA"/>
            <person name="William W."/>
        </authorList>
    </citation>
    <scope>NUCLEOTIDE SEQUENCE</scope>
</reference>
<proteinExistence type="predicted"/>
<feature type="region of interest" description="Disordered" evidence="1">
    <location>
        <begin position="1"/>
        <end position="76"/>
    </location>
</feature>